<keyword evidence="2" id="KW-1185">Reference proteome</keyword>
<gene>
    <name evidence="1" type="ORF">NDU88_002987</name>
</gene>
<reference evidence="1" key="1">
    <citation type="journal article" date="2022" name="bioRxiv">
        <title>Sequencing and chromosome-scale assembly of the giantPleurodeles waltlgenome.</title>
        <authorList>
            <person name="Brown T."/>
            <person name="Elewa A."/>
            <person name="Iarovenko S."/>
            <person name="Subramanian E."/>
            <person name="Araus A.J."/>
            <person name="Petzold A."/>
            <person name="Susuki M."/>
            <person name="Suzuki K.-i.T."/>
            <person name="Hayashi T."/>
            <person name="Toyoda A."/>
            <person name="Oliveira C."/>
            <person name="Osipova E."/>
            <person name="Leigh N.D."/>
            <person name="Simon A."/>
            <person name="Yun M.H."/>
        </authorList>
    </citation>
    <scope>NUCLEOTIDE SEQUENCE</scope>
    <source>
        <strain evidence="1">20211129_DDA</strain>
        <tissue evidence="1">Liver</tissue>
    </source>
</reference>
<protein>
    <submittedName>
        <fullName evidence="1">Uncharacterized protein</fullName>
    </submittedName>
</protein>
<dbReference type="Proteomes" id="UP001066276">
    <property type="component" value="Chromosome 5"/>
</dbReference>
<name>A0AAV7RFK0_PLEWA</name>
<dbReference type="InterPro" id="IPR004244">
    <property type="entry name" value="Transposase_22"/>
</dbReference>
<dbReference type="PANTHER" id="PTHR11505">
    <property type="entry name" value="L1 TRANSPOSABLE ELEMENT-RELATED"/>
    <property type="match status" value="1"/>
</dbReference>
<dbReference type="EMBL" id="JANPWB010000009">
    <property type="protein sequence ID" value="KAJ1150191.1"/>
    <property type="molecule type" value="Genomic_DNA"/>
</dbReference>
<dbReference type="Gene3D" id="3.30.70.1820">
    <property type="entry name" value="L1 transposable element, RRM domain"/>
    <property type="match status" value="1"/>
</dbReference>
<organism evidence="1 2">
    <name type="scientific">Pleurodeles waltl</name>
    <name type="common">Iberian ribbed newt</name>
    <dbReference type="NCBI Taxonomy" id="8319"/>
    <lineage>
        <taxon>Eukaryota</taxon>
        <taxon>Metazoa</taxon>
        <taxon>Chordata</taxon>
        <taxon>Craniata</taxon>
        <taxon>Vertebrata</taxon>
        <taxon>Euteleostomi</taxon>
        <taxon>Amphibia</taxon>
        <taxon>Batrachia</taxon>
        <taxon>Caudata</taxon>
        <taxon>Salamandroidea</taxon>
        <taxon>Salamandridae</taxon>
        <taxon>Pleurodelinae</taxon>
        <taxon>Pleurodeles</taxon>
    </lineage>
</organism>
<evidence type="ECO:0000313" key="1">
    <source>
        <dbReference type="EMBL" id="KAJ1150191.1"/>
    </source>
</evidence>
<comment type="caution">
    <text evidence="1">The sequence shown here is derived from an EMBL/GenBank/DDBJ whole genome shotgun (WGS) entry which is preliminary data.</text>
</comment>
<evidence type="ECO:0000313" key="2">
    <source>
        <dbReference type="Proteomes" id="UP001066276"/>
    </source>
</evidence>
<accession>A0AAV7RFK0</accession>
<sequence length="179" mass="20543">MHEVQLAHLTDRVQRVEYRVEDVEGRSQRNKVCIIGLPERAEGADMVTFLEPWLKSLLGEQQFTPFFGLERAQRGPAKLPASGRPPRPGVAKLLHYKDRDILLQRVREAGPFEVENSRVNMFPGYTVEVQAKGGGSYLEVKRLLREEGICYALLFPSKLKIMWEGRTHFCQTLRKHDLA</sequence>
<proteinExistence type="predicted"/>
<dbReference type="AlphaFoldDB" id="A0AAV7RFK0"/>